<proteinExistence type="predicted"/>
<accession>A0ABS8N3J5</accession>
<evidence type="ECO:0000313" key="1">
    <source>
        <dbReference type="EMBL" id="MCC9294381.1"/>
    </source>
</evidence>
<name>A0ABS8N3J5_9CLOT</name>
<organism evidence="1 2">
    <name type="scientific">Clostridium aromativorans</name>
    <dbReference type="NCBI Taxonomy" id="2836848"/>
    <lineage>
        <taxon>Bacteria</taxon>
        <taxon>Bacillati</taxon>
        <taxon>Bacillota</taxon>
        <taxon>Clostridia</taxon>
        <taxon>Eubacteriales</taxon>
        <taxon>Clostridiaceae</taxon>
        <taxon>Clostridium</taxon>
    </lineage>
</organism>
<dbReference type="EMBL" id="JAJJPB010000004">
    <property type="protein sequence ID" value="MCC9294381.1"/>
    <property type="molecule type" value="Genomic_DNA"/>
</dbReference>
<reference evidence="1" key="1">
    <citation type="submission" date="2021-11" db="EMBL/GenBank/DDBJ databases">
        <authorList>
            <person name="Qingchun L."/>
            <person name="Dong Z."/>
            <person name="Zongwei Q."/>
            <person name="Jia Z."/>
            <person name="Duotao L."/>
        </authorList>
    </citation>
    <scope>NUCLEOTIDE SEQUENCE</scope>
    <source>
        <strain evidence="1">WLY-B-L2</strain>
    </source>
</reference>
<evidence type="ECO:0008006" key="3">
    <source>
        <dbReference type="Google" id="ProtNLM"/>
    </source>
</evidence>
<gene>
    <name evidence="1" type="ORF">LN736_05765</name>
</gene>
<protein>
    <recommendedName>
        <fullName evidence="3">Replication protein</fullName>
    </recommendedName>
</protein>
<sequence length="162" mass="19174">MSRRKKNLYLQSYQYAGEQHPRNLGIYVSLVTSPAWYSLKDSSKHLYIQLIAKMNVGDPFVFFYRAELKKIHIHHTTYLKSIDELISRGFIKVVGYMYVNQYKPTMCVKPIDTWRNWTGNISVDDFVRKYIPHENTRQGNKVFDLKPFKGGKVIDLTEQYKK</sequence>
<evidence type="ECO:0000313" key="2">
    <source>
        <dbReference type="Proteomes" id="UP001165422"/>
    </source>
</evidence>
<comment type="caution">
    <text evidence="1">The sequence shown here is derived from an EMBL/GenBank/DDBJ whole genome shotgun (WGS) entry which is preliminary data.</text>
</comment>
<keyword evidence="2" id="KW-1185">Reference proteome</keyword>
<dbReference type="RefSeq" id="WP_229981181.1">
    <property type="nucleotide sequence ID" value="NZ_JAJJPB010000004.1"/>
</dbReference>
<dbReference type="Proteomes" id="UP001165422">
    <property type="component" value="Unassembled WGS sequence"/>
</dbReference>